<sequence length="332" mass="38074">MDLSPFKQDIDELIHEFVQSESSTLNDMKRIWLSMKFSYIYEASPSTNLAFFMQSLYAHTIGHMINVDSLTCRLGGLYCLYCLYETQPFKPPFKIYLSLGEMKKLTSLVAEAKEMGIRVVPTLVKRMLEKDMFLFGLVDLNESSVNETINSLTKLQDARIQVAYEKLFTDTDIERCIHMDLGMEIDFDKIKKMSTEYAVAKRKAIKEVGEVVDVQNIKQITEYEKPLSEVVEKIDENWNNQREVFYQRTGLSHQKPAEEEQLQLQLIENEAENNDGNLYLGFCTTNGVGGGFGFGIICNQVILKFENISPSTAPAGKYDDSKVHIEDEKQRQ</sequence>
<gene>
    <name evidence="1" type="ORF">V6N12_038906</name>
</gene>
<dbReference type="EMBL" id="JBBPBM010000020">
    <property type="protein sequence ID" value="KAK8550183.1"/>
    <property type="molecule type" value="Genomic_DNA"/>
</dbReference>
<reference evidence="1 2" key="1">
    <citation type="journal article" date="2024" name="G3 (Bethesda)">
        <title>Genome assembly of Hibiscus sabdariffa L. provides insights into metabolisms of medicinal natural products.</title>
        <authorList>
            <person name="Kim T."/>
        </authorList>
    </citation>
    <scope>NUCLEOTIDE SEQUENCE [LARGE SCALE GENOMIC DNA]</scope>
    <source>
        <strain evidence="1">TK-2024</strain>
        <tissue evidence="1">Old leaves</tissue>
    </source>
</reference>
<comment type="caution">
    <text evidence="1">The sequence shown here is derived from an EMBL/GenBank/DDBJ whole genome shotgun (WGS) entry which is preliminary data.</text>
</comment>
<dbReference type="PANTHER" id="PTHR15131">
    <property type="entry name" value="SMALL NUCLEAR RNA ACTIVATING COMPLEX, POLYPEPTIDE 1"/>
    <property type="match status" value="1"/>
</dbReference>
<accession>A0ABR2DZ36</accession>
<protein>
    <submittedName>
        <fullName evidence="1">Uncharacterized protein</fullName>
    </submittedName>
</protein>
<organism evidence="1 2">
    <name type="scientific">Hibiscus sabdariffa</name>
    <name type="common">roselle</name>
    <dbReference type="NCBI Taxonomy" id="183260"/>
    <lineage>
        <taxon>Eukaryota</taxon>
        <taxon>Viridiplantae</taxon>
        <taxon>Streptophyta</taxon>
        <taxon>Embryophyta</taxon>
        <taxon>Tracheophyta</taxon>
        <taxon>Spermatophyta</taxon>
        <taxon>Magnoliopsida</taxon>
        <taxon>eudicotyledons</taxon>
        <taxon>Gunneridae</taxon>
        <taxon>Pentapetalae</taxon>
        <taxon>rosids</taxon>
        <taxon>malvids</taxon>
        <taxon>Malvales</taxon>
        <taxon>Malvaceae</taxon>
        <taxon>Malvoideae</taxon>
        <taxon>Hibiscus</taxon>
    </lineage>
</organism>
<dbReference type="InterPro" id="IPR019188">
    <property type="entry name" value="SNAPC1"/>
</dbReference>
<dbReference type="Pfam" id="PF09808">
    <property type="entry name" value="SNAPC1"/>
    <property type="match status" value="1"/>
</dbReference>
<evidence type="ECO:0000313" key="1">
    <source>
        <dbReference type="EMBL" id="KAK8550183.1"/>
    </source>
</evidence>
<name>A0ABR2DZ36_9ROSI</name>
<keyword evidence="2" id="KW-1185">Reference proteome</keyword>
<evidence type="ECO:0000313" key="2">
    <source>
        <dbReference type="Proteomes" id="UP001472677"/>
    </source>
</evidence>
<dbReference type="Proteomes" id="UP001472677">
    <property type="component" value="Unassembled WGS sequence"/>
</dbReference>
<proteinExistence type="predicted"/>
<dbReference type="PANTHER" id="PTHR15131:SF3">
    <property type="entry name" value="SNRNA-ACTIVATING PROTEIN COMPLEX SUBUNIT 1"/>
    <property type="match status" value="1"/>
</dbReference>